<sequence>MASKNTLSNIQKLVLEPQSSLSRRRFVMGAASAMMLASLPFTQSVLAASMRQGLTTLSGKLFDLSIDYQTVNFTGTDVRATVVNQSIPGPLLRWKEGETVTLRVKNNLDVFSSIHWHGIILPAKMDGVPGISFEGIAPGETFEYHFSVEQSGTYWYHSHSGFQEQTGMYGAIVIDPKDSDPVVYDREYVVMLSDWSDEEPESIYAKLKKQSDYYNFRERTLVDLFDDISDNGLVNTWNARAMWNKGRMSDRDISDVTGYTYTYLMNGNTPEKGWQGLFRKGERVRLRFINSAAMSIFDVRIPGLKMTVVASDGQNIQPVSVDEFRIGVAETFDVIVEPEVDNAYCIFAQSIDRTGFTYGSLTSDLALKPLIPPMDPVAVLAHRDMGMNMKGMDHGSMQMDMSGNDDKAMDMKGMDHSAMQMDMSGNGDKTMNMKGMDHGSMQMDMNKVSATGLGLAGYGSNNEIKHISSEFGPQVDMRAMSPRSGLTDPGIGLRDHQILYQRKVLTYADIRGLTPTRDKRQPSREIQLHLTGNMSRYMWSVNGIKFADAAPLELEFGERVRITLVNDTMMTHPMHLHGMWSELETGDPDFIPRKHTVIVQPGSSISYLVTADALGSWAYHCHLLFHMPGMFRRVQVNNA</sequence>
<organism evidence="7 8">
    <name type="scientific">Shewanella psychrophila</name>
    <dbReference type="NCBI Taxonomy" id="225848"/>
    <lineage>
        <taxon>Bacteria</taxon>
        <taxon>Pseudomonadati</taxon>
        <taxon>Pseudomonadota</taxon>
        <taxon>Gammaproteobacteria</taxon>
        <taxon>Alteromonadales</taxon>
        <taxon>Shewanellaceae</taxon>
        <taxon>Shewanella</taxon>
    </lineage>
</organism>
<dbReference type="Pfam" id="PF07731">
    <property type="entry name" value="Cu-oxidase_2"/>
    <property type="match status" value="1"/>
</dbReference>
<evidence type="ECO:0000259" key="6">
    <source>
        <dbReference type="Pfam" id="PF07732"/>
    </source>
</evidence>
<dbReference type="GO" id="GO:0016491">
    <property type="term" value="F:oxidoreductase activity"/>
    <property type="evidence" value="ECO:0007669"/>
    <property type="project" value="UniProtKB-KW"/>
</dbReference>
<feature type="domain" description="Plastocyanin-like" evidence="5">
    <location>
        <begin position="520"/>
        <end position="637"/>
    </location>
</feature>
<protein>
    <submittedName>
        <fullName evidence="7">Copper-resistance protein, CopA family</fullName>
    </submittedName>
</protein>
<dbReference type="AlphaFoldDB" id="A0A1S6HLJ2"/>
<dbReference type="GO" id="GO:0005507">
    <property type="term" value="F:copper ion binding"/>
    <property type="evidence" value="ECO:0007669"/>
    <property type="project" value="InterPro"/>
</dbReference>
<dbReference type="InterPro" id="IPR034279">
    <property type="entry name" value="CuRO_3_CopA"/>
</dbReference>
<keyword evidence="3" id="KW-0186">Copper</keyword>
<dbReference type="InterPro" id="IPR006376">
    <property type="entry name" value="Cu-R_CopA"/>
</dbReference>
<dbReference type="CDD" id="cd13896">
    <property type="entry name" value="CuRO_3_CopA"/>
    <property type="match status" value="1"/>
</dbReference>
<dbReference type="InterPro" id="IPR006311">
    <property type="entry name" value="TAT_signal"/>
</dbReference>
<dbReference type="Pfam" id="PF00394">
    <property type="entry name" value="Cu-oxidase"/>
    <property type="match status" value="1"/>
</dbReference>
<evidence type="ECO:0000313" key="7">
    <source>
        <dbReference type="EMBL" id="AQS36395.1"/>
    </source>
</evidence>
<keyword evidence="8" id="KW-1185">Reference proteome</keyword>
<dbReference type="InterPro" id="IPR045087">
    <property type="entry name" value="Cu-oxidase_fam"/>
</dbReference>
<dbReference type="EMBL" id="CP014782">
    <property type="protein sequence ID" value="AQS36395.1"/>
    <property type="molecule type" value="Genomic_DNA"/>
</dbReference>
<reference evidence="7 8" key="1">
    <citation type="submission" date="2016-03" db="EMBL/GenBank/DDBJ databases">
        <title>Complete genome sequence of Shewanella psychrophila WP2, a deep sea bacterium isolated from west Pacific sediment.</title>
        <authorList>
            <person name="Xu G."/>
            <person name="Jian H."/>
        </authorList>
    </citation>
    <scope>NUCLEOTIDE SEQUENCE [LARGE SCALE GENOMIC DNA]</scope>
    <source>
        <strain evidence="7 8">WP2</strain>
    </source>
</reference>
<evidence type="ECO:0000256" key="1">
    <source>
        <dbReference type="ARBA" id="ARBA00022723"/>
    </source>
</evidence>
<dbReference type="PROSITE" id="PS51318">
    <property type="entry name" value="TAT"/>
    <property type="match status" value="1"/>
</dbReference>
<dbReference type="InterPro" id="IPR011706">
    <property type="entry name" value="Cu-oxidase_C"/>
</dbReference>
<dbReference type="Gene3D" id="2.60.40.420">
    <property type="entry name" value="Cupredoxins - blue copper proteins"/>
    <property type="match status" value="3"/>
</dbReference>
<evidence type="ECO:0000259" key="4">
    <source>
        <dbReference type="Pfam" id="PF00394"/>
    </source>
</evidence>
<gene>
    <name evidence="7" type="ORF">Sps_01226</name>
</gene>
<accession>A0A1S6HLJ2</accession>
<dbReference type="KEGG" id="spsw:Sps_01226"/>
<dbReference type="InterPro" id="IPR001117">
    <property type="entry name" value="Cu-oxidase_2nd"/>
</dbReference>
<dbReference type="SUPFAM" id="SSF49503">
    <property type="entry name" value="Cupredoxins"/>
    <property type="match status" value="3"/>
</dbReference>
<feature type="domain" description="Plastocyanin-like" evidence="4">
    <location>
        <begin position="187"/>
        <end position="349"/>
    </location>
</feature>
<dbReference type="STRING" id="225848.Sps_01226"/>
<dbReference type="RefSeq" id="WP_077751718.1">
    <property type="nucleotide sequence ID" value="NZ_CP014782.1"/>
</dbReference>
<evidence type="ECO:0000259" key="5">
    <source>
        <dbReference type="Pfam" id="PF07731"/>
    </source>
</evidence>
<name>A0A1S6HLJ2_9GAMM</name>
<dbReference type="InterPro" id="IPR008972">
    <property type="entry name" value="Cupredoxin"/>
</dbReference>
<keyword evidence="1" id="KW-0479">Metal-binding</keyword>
<feature type="domain" description="Plastocyanin-like" evidence="6">
    <location>
        <begin position="66"/>
        <end position="178"/>
    </location>
</feature>
<dbReference type="CDD" id="cd13874">
    <property type="entry name" value="CuRO_2_CopA"/>
    <property type="match status" value="1"/>
</dbReference>
<dbReference type="InterPro" id="IPR033138">
    <property type="entry name" value="Cu_oxidase_CS"/>
</dbReference>
<keyword evidence="2" id="KW-0560">Oxidoreductase</keyword>
<dbReference type="InterPro" id="IPR034282">
    <property type="entry name" value="CuRO_2_CopA"/>
</dbReference>
<dbReference type="Proteomes" id="UP000189545">
    <property type="component" value="Chromosome"/>
</dbReference>
<dbReference type="PROSITE" id="PS00079">
    <property type="entry name" value="MULTICOPPER_OXIDASE1"/>
    <property type="match status" value="1"/>
</dbReference>
<evidence type="ECO:0000256" key="3">
    <source>
        <dbReference type="ARBA" id="ARBA00023008"/>
    </source>
</evidence>
<proteinExistence type="predicted"/>
<dbReference type="PANTHER" id="PTHR11709">
    <property type="entry name" value="MULTI-COPPER OXIDASE"/>
    <property type="match status" value="1"/>
</dbReference>
<dbReference type="NCBIfam" id="TIGR01480">
    <property type="entry name" value="copper_res_A"/>
    <property type="match status" value="1"/>
</dbReference>
<evidence type="ECO:0000256" key="2">
    <source>
        <dbReference type="ARBA" id="ARBA00023002"/>
    </source>
</evidence>
<dbReference type="InterPro" id="IPR011707">
    <property type="entry name" value="Cu-oxidase-like_N"/>
</dbReference>
<evidence type="ECO:0000313" key="8">
    <source>
        <dbReference type="Proteomes" id="UP000189545"/>
    </source>
</evidence>
<dbReference type="GO" id="GO:0042597">
    <property type="term" value="C:periplasmic space"/>
    <property type="evidence" value="ECO:0007669"/>
    <property type="project" value="InterPro"/>
</dbReference>
<dbReference type="Pfam" id="PF07732">
    <property type="entry name" value="Cu-oxidase_3"/>
    <property type="match status" value="1"/>
</dbReference>
<dbReference type="PANTHER" id="PTHR11709:SF394">
    <property type="entry name" value="FI03373P-RELATED"/>
    <property type="match status" value="1"/>
</dbReference>